<dbReference type="InterPro" id="IPR057570">
    <property type="entry name" value="NOL9_C"/>
</dbReference>
<dbReference type="PANTHER" id="PTHR12755:SF3">
    <property type="entry name" value="POLYNUCLEOTIDE 5'-HYDROXYL-KINASE NOL9"/>
    <property type="match status" value="1"/>
</dbReference>
<name>A0A0C2N9Y3_THEKT</name>
<dbReference type="Proteomes" id="UP000031668">
    <property type="component" value="Unassembled WGS sequence"/>
</dbReference>
<accession>A0A0C2N9Y3</accession>
<dbReference type="InterPro" id="IPR045116">
    <property type="entry name" value="Clp1/Grc3"/>
</dbReference>
<evidence type="ECO:0000313" key="12">
    <source>
        <dbReference type="EMBL" id="KII70712.1"/>
    </source>
</evidence>
<feature type="compositionally biased region" description="Basic residues" evidence="9">
    <location>
        <begin position="17"/>
        <end position="35"/>
    </location>
</feature>
<dbReference type="AlphaFoldDB" id="A0A0C2N9Y3"/>
<comment type="similarity">
    <text evidence="2">Belongs to the Clp1 family. NOL9/GRC3 subfamily.</text>
</comment>
<feature type="domain" description="NOL9 C-terminal" evidence="11">
    <location>
        <begin position="638"/>
        <end position="683"/>
    </location>
</feature>
<reference evidence="12 13" key="1">
    <citation type="journal article" date="2014" name="Genome Biol. Evol.">
        <title>The genome of the myxosporean Thelohanellus kitauei shows adaptations to nutrient acquisition within its fish host.</title>
        <authorList>
            <person name="Yang Y."/>
            <person name="Xiong J."/>
            <person name="Zhou Z."/>
            <person name="Huo F."/>
            <person name="Miao W."/>
            <person name="Ran C."/>
            <person name="Liu Y."/>
            <person name="Zhang J."/>
            <person name="Feng J."/>
            <person name="Wang M."/>
            <person name="Wang M."/>
            <person name="Wang L."/>
            <person name="Yao B."/>
        </authorList>
    </citation>
    <scope>NUCLEOTIDE SEQUENCE [LARGE SCALE GENOMIC DNA]</scope>
    <source>
        <strain evidence="12">Wuqing</strain>
    </source>
</reference>
<dbReference type="Gene3D" id="3.40.50.300">
    <property type="entry name" value="P-loop containing nucleotide triphosphate hydrolases"/>
    <property type="match status" value="1"/>
</dbReference>
<keyword evidence="8" id="KW-0539">Nucleus</keyword>
<dbReference type="GO" id="GO:0005730">
    <property type="term" value="C:nucleolus"/>
    <property type="evidence" value="ECO:0007669"/>
    <property type="project" value="UniProtKB-SubCell"/>
</dbReference>
<dbReference type="GO" id="GO:0051731">
    <property type="term" value="F:polynucleotide 5'-hydroxyl-kinase activity"/>
    <property type="evidence" value="ECO:0007669"/>
    <property type="project" value="InterPro"/>
</dbReference>
<keyword evidence="13" id="KW-1185">Reference proteome</keyword>
<keyword evidence="5" id="KW-0547">Nucleotide-binding</keyword>
<evidence type="ECO:0000256" key="6">
    <source>
        <dbReference type="ARBA" id="ARBA00022777"/>
    </source>
</evidence>
<evidence type="ECO:0000256" key="7">
    <source>
        <dbReference type="ARBA" id="ARBA00022840"/>
    </source>
</evidence>
<evidence type="ECO:0000256" key="4">
    <source>
        <dbReference type="ARBA" id="ARBA00022679"/>
    </source>
</evidence>
<dbReference type="Pfam" id="PF16575">
    <property type="entry name" value="CLP1_P"/>
    <property type="match status" value="1"/>
</dbReference>
<keyword evidence="7" id="KW-0067">ATP-binding</keyword>
<proteinExistence type="inferred from homology"/>
<evidence type="ECO:0000259" key="10">
    <source>
        <dbReference type="Pfam" id="PF16575"/>
    </source>
</evidence>
<dbReference type="EMBL" id="JWZT01001987">
    <property type="protein sequence ID" value="KII70712.1"/>
    <property type="molecule type" value="Genomic_DNA"/>
</dbReference>
<evidence type="ECO:0000256" key="2">
    <source>
        <dbReference type="ARBA" id="ARBA00011003"/>
    </source>
</evidence>
<dbReference type="Pfam" id="PF25467">
    <property type="entry name" value="NOL9_C"/>
    <property type="match status" value="1"/>
</dbReference>
<evidence type="ECO:0000256" key="3">
    <source>
        <dbReference type="ARBA" id="ARBA00022552"/>
    </source>
</evidence>
<sequence length="713" mass="81172">MLSSTNKGLTIPLIVTRRKRKSKATSKPTKVKAKTVKNDQNEPQTKKPIFKSKPIVSAGKSPKILPLEKSSFIQCFPETSKTLNWENIIPDYPPCELIRHLKAYILVVRKNTSFFLGGVSECRLFCGSPKVSGAIISTDRIYKTFSTDDRMLYVQTDLSPDNPEEIVRILSSLGIRVDIPPNIIACVFIFNRISETLISKLHINKFNILPYEINLIKGESESNDMIIDLWEYTFRRVSEEGARTIMIYSHKHAETSQYITFLINSLISRKKRVVLMDCDQEKPFFGKPAQISLYSIKDFVFGDENSDSCSCLLSLFLGSYDLFFHSDRYHDSVKFCKFVYDHYLSSDDTILVINSPNYNAYVGFVEDLILLSKADLFVCIDDVMLTSCFEDIGIRGMLTKGEDSQIDCKPKNFYSEATEALILLFDLPNDFKTKIQEALQNEYEVDKKLDDDILSPNELPATNLGSNEILEIANPYDASKEDLLQNIFEDQAEVIEGIINESDSFCKDSIRMKDCTLRIDSKTVLISPLKGVTGYESTTSTKIKINQLIKLMSYFSTCPTVLPQDFANNRLDCMIPYELKLSETIFSFFDELPSSGELKHAFRLNVVGLLFDPLFKQEFIQSVVVDEGIELKCYFHSPYAHCLGLGFIRQIDSLNDSLFIVTPLSQDMINKINVVALGNLEMPTSLLDDHQLDFFELCISISKLRTFLLRIVY</sequence>
<comment type="subcellular location">
    <subcellularLocation>
        <location evidence="1">Nucleus</location>
        <location evidence="1">Nucleolus</location>
    </subcellularLocation>
</comment>
<keyword evidence="3" id="KW-0698">rRNA processing</keyword>
<feature type="domain" description="Clp1 P-loop" evidence="10">
    <location>
        <begin position="256"/>
        <end position="363"/>
    </location>
</feature>
<feature type="region of interest" description="Disordered" evidence="9">
    <location>
        <begin position="17"/>
        <end position="49"/>
    </location>
</feature>
<comment type="caution">
    <text evidence="12">The sequence shown here is derived from an EMBL/GenBank/DDBJ whole genome shotgun (WGS) entry which is preliminary data.</text>
</comment>
<dbReference type="OrthoDB" id="2405412at2759"/>
<keyword evidence="4" id="KW-0808">Transferase</keyword>
<dbReference type="GO" id="GO:0005524">
    <property type="term" value="F:ATP binding"/>
    <property type="evidence" value="ECO:0007669"/>
    <property type="project" value="UniProtKB-KW"/>
</dbReference>
<evidence type="ECO:0000256" key="9">
    <source>
        <dbReference type="SAM" id="MobiDB-lite"/>
    </source>
</evidence>
<evidence type="ECO:0000256" key="1">
    <source>
        <dbReference type="ARBA" id="ARBA00004604"/>
    </source>
</evidence>
<keyword evidence="6 12" id="KW-0418">Kinase</keyword>
<evidence type="ECO:0000259" key="11">
    <source>
        <dbReference type="Pfam" id="PF25467"/>
    </source>
</evidence>
<evidence type="ECO:0000256" key="8">
    <source>
        <dbReference type="ARBA" id="ARBA00023242"/>
    </source>
</evidence>
<evidence type="ECO:0000256" key="5">
    <source>
        <dbReference type="ARBA" id="ARBA00022741"/>
    </source>
</evidence>
<dbReference type="PANTHER" id="PTHR12755">
    <property type="entry name" value="CLEAVAGE/POLYADENYLATION FACTOR IA SUBUNIT CLP1P"/>
    <property type="match status" value="1"/>
</dbReference>
<protein>
    <submittedName>
        <fullName evidence="12">Polynucleotide 5'-hydroxyl-kinase NOL9</fullName>
    </submittedName>
</protein>
<dbReference type="GO" id="GO:0000448">
    <property type="term" value="P:cleavage in ITS2 between 5.8S rRNA and LSU-rRNA of tricistronic rRNA transcript (SSU-rRNA, 5.8S rRNA, LSU-rRNA)"/>
    <property type="evidence" value="ECO:0007669"/>
    <property type="project" value="TreeGrafter"/>
</dbReference>
<dbReference type="InterPro" id="IPR027417">
    <property type="entry name" value="P-loop_NTPase"/>
</dbReference>
<organism evidence="12 13">
    <name type="scientific">Thelohanellus kitauei</name>
    <name type="common">Myxosporean</name>
    <dbReference type="NCBI Taxonomy" id="669202"/>
    <lineage>
        <taxon>Eukaryota</taxon>
        <taxon>Metazoa</taxon>
        <taxon>Cnidaria</taxon>
        <taxon>Myxozoa</taxon>
        <taxon>Myxosporea</taxon>
        <taxon>Bivalvulida</taxon>
        <taxon>Platysporina</taxon>
        <taxon>Myxobolidae</taxon>
        <taxon>Thelohanellus</taxon>
    </lineage>
</organism>
<gene>
    <name evidence="12" type="ORF">RF11_09047</name>
</gene>
<evidence type="ECO:0000313" key="13">
    <source>
        <dbReference type="Proteomes" id="UP000031668"/>
    </source>
</evidence>
<dbReference type="InterPro" id="IPR032319">
    <property type="entry name" value="CLP1_P"/>
</dbReference>